<feature type="transmembrane region" description="Helical" evidence="1">
    <location>
        <begin position="97"/>
        <end position="120"/>
    </location>
</feature>
<name>A0A7V4WV43_CALAY</name>
<comment type="caution">
    <text evidence="3">The sequence shown here is derived from an EMBL/GenBank/DDBJ whole genome shotgun (WGS) entry which is preliminary data.</text>
</comment>
<dbReference type="Pfam" id="PF07885">
    <property type="entry name" value="Ion_trans_2"/>
    <property type="match status" value="1"/>
</dbReference>
<dbReference type="InterPro" id="IPR013099">
    <property type="entry name" value="K_chnl_dom"/>
</dbReference>
<proteinExistence type="predicted"/>
<feature type="transmembrane region" description="Helical" evidence="1">
    <location>
        <begin position="203"/>
        <end position="222"/>
    </location>
</feature>
<sequence>MSKSKIFQSLFGRKSVAEFGHFEVLFIALMLALLVKPFFKGFVGVQILTNLFLTIIYITAIFTVIRSRKIFLLTLVVVVPTIVLTWLGYFFPLPEILALNNVVNLVFFTYTIALLLAYIIRQKRVTRNVIMGAMSAYMLMAFLWATAYTLLETISPGSFHLVNNADASGDLLYFSFVTITTLGYGDITPLTYQARALVVTQTILGQMYVAIMIARLVGIQIAQSMEEK</sequence>
<evidence type="ECO:0000259" key="2">
    <source>
        <dbReference type="Pfam" id="PF07885"/>
    </source>
</evidence>
<evidence type="ECO:0000256" key="1">
    <source>
        <dbReference type="SAM" id="Phobius"/>
    </source>
</evidence>
<feature type="transmembrane region" description="Helical" evidence="1">
    <location>
        <begin position="45"/>
        <end position="65"/>
    </location>
</feature>
<feature type="transmembrane region" description="Helical" evidence="1">
    <location>
        <begin position="171"/>
        <end position="191"/>
    </location>
</feature>
<dbReference type="Gene3D" id="1.10.287.70">
    <property type="match status" value="1"/>
</dbReference>
<dbReference type="EMBL" id="DRQG01000085">
    <property type="protein sequence ID" value="HGY55835.1"/>
    <property type="molecule type" value="Genomic_DNA"/>
</dbReference>
<evidence type="ECO:0000313" key="3">
    <source>
        <dbReference type="EMBL" id="HGY55835.1"/>
    </source>
</evidence>
<reference evidence="3" key="1">
    <citation type="journal article" date="2020" name="mSystems">
        <title>Genome- and Community-Level Interaction Insights into Carbon Utilization and Element Cycling Functions of Hydrothermarchaeota in Hydrothermal Sediment.</title>
        <authorList>
            <person name="Zhou Z."/>
            <person name="Liu Y."/>
            <person name="Xu W."/>
            <person name="Pan J."/>
            <person name="Luo Z.H."/>
            <person name="Li M."/>
        </authorList>
    </citation>
    <scope>NUCLEOTIDE SEQUENCE [LARGE SCALE GENOMIC DNA]</scope>
    <source>
        <strain evidence="3">HyVt-577</strain>
    </source>
</reference>
<dbReference type="SUPFAM" id="SSF81324">
    <property type="entry name" value="Voltage-gated potassium channels"/>
    <property type="match status" value="1"/>
</dbReference>
<keyword evidence="1" id="KW-0472">Membrane</keyword>
<feature type="transmembrane region" description="Helical" evidence="1">
    <location>
        <begin position="21"/>
        <end position="39"/>
    </location>
</feature>
<keyword evidence="1" id="KW-1133">Transmembrane helix</keyword>
<dbReference type="Proteomes" id="UP000885779">
    <property type="component" value="Unassembled WGS sequence"/>
</dbReference>
<gene>
    <name evidence="3" type="ORF">ENK44_09045</name>
</gene>
<dbReference type="AlphaFoldDB" id="A0A7V4WV43"/>
<feature type="transmembrane region" description="Helical" evidence="1">
    <location>
        <begin position="70"/>
        <end position="91"/>
    </location>
</feature>
<feature type="domain" description="Potassium channel" evidence="2">
    <location>
        <begin position="167"/>
        <end position="217"/>
    </location>
</feature>
<organism evidence="3">
    <name type="scientific">Caldithrix abyssi</name>
    <dbReference type="NCBI Taxonomy" id="187145"/>
    <lineage>
        <taxon>Bacteria</taxon>
        <taxon>Pseudomonadati</taxon>
        <taxon>Calditrichota</taxon>
        <taxon>Calditrichia</taxon>
        <taxon>Calditrichales</taxon>
        <taxon>Calditrichaceae</taxon>
        <taxon>Caldithrix</taxon>
    </lineage>
</organism>
<protein>
    <recommendedName>
        <fullName evidence="2">Potassium channel domain-containing protein</fullName>
    </recommendedName>
</protein>
<feature type="transmembrane region" description="Helical" evidence="1">
    <location>
        <begin position="129"/>
        <end position="151"/>
    </location>
</feature>
<accession>A0A7V4WV43</accession>
<keyword evidence="1" id="KW-0812">Transmembrane</keyword>